<proteinExistence type="predicted"/>
<dbReference type="PANTHER" id="PTHR11851">
    <property type="entry name" value="METALLOPROTEASE"/>
    <property type="match status" value="1"/>
</dbReference>
<dbReference type="Pfam" id="PF00675">
    <property type="entry name" value="Peptidase_M16"/>
    <property type="match status" value="1"/>
</dbReference>
<gene>
    <name evidence="3" type="ORF">AKJ09_09219</name>
</gene>
<dbReference type="PANTHER" id="PTHR11851:SF224">
    <property type="entry name" value="PROCESSING PROTEASE"/>
    <property type="match status" value="1"/>
</dbReference>
<dbReference type="RefSeq" id="WP_146653458.1">
    <property type="nucleotide sequence ID" value="NZ_CP012333.1"/>
</dbReference>
<sequence>MTPKTSSTSAAHGASTARIDLGGGAIGFVETSSVVPLVSIVISVRSGAVADPQGKDGLLRLTARMLRRGCKGMTSAQIENAIDCLGGEVGLDIGPTTASLHGQVIRRNLEPFCDLLATIIGNPTFAEDELARLRRESVAEILDSRDNDRALASIAFRRALFPDHPYARSAAGRPSSLESLTRDDVLAAYKRHFVRSDLVIGFAGAITVEEAQRIGTKLASALPDGPQVTLDLPEPPVPSGRKLVFVDKPERTQTQILIGTLGTRAEDDDHFPLVCATAVLGGTFTSRMMREIRSKRGWSYGTSARLSIERRRHAFLMSAFPAANDCAPCISLELDMLEKFVSDGVTPRELSFIKNYLVRSHAFEIDTAPKRLGQALESELLGLPEDYHSRYLDHVRAVTPENANASVKTRISADNLVVIVVGTASEILDKVVAAVPKLEGHTVVPFDRE</sequence>
<accession>A0A0K1Q9T8</accession>
<dbReference type="AlphaFoldDB" id="A0A0K1Q9T8"/>
<dbReference type="KEGG" id="llu:AKJ09_09219"/>
<dbReference type="GO" id="GO:0046872">
    <property type="term" value="F:metal ion binding"/>
    <property type="evidence" value="ECO:0007669"/>
    <property type="project" value="InterPro"/>
</dbReference>
<feature type="domain" description="Peptidase M16 C-terminal" evidence="2">
    <location>
        <begin position="179"/>
        <end position="356"/>
    </location>
</feature>
<evidence type="ECO:0000259" key="1">
    <source>
        <dbReference type="Pfam" id="PF00675"/>
    </source>
</evidence>
<evidence type="ECO:0000313" key="4">
    <source>
        <dbReference type="Proteomes" id="UP000064967"/>
    </source>
</evidence>
<dbReference type="Pfam" id="PF05193">
    <property type="entry name" value="Peptidase_M16_C"/>
    <property type="match status" value="1"/>
</dbReference>
<protein>
    <submittedName>
        <fullName evidence="3">Zinc protease</fullName>
    </submittedName>
</protein>
<dbReference type="STRING" id="1391654.AKJ09_09219"/>
<name>A0A0K1Q9T8_9BACT</name>
<dbReference type="Proteomes" id="UP000064967">
    <property type="component" value="Chromosome"/>
</dbReference>
<dbReference type="InterPro" id="IPR050361">
    <property type="entry name" value="MPP/UQCRC_Complex"/>
</dbReference>
<feature type="domain" description="Peptidase M16 N-terminal" evidence="1">
    <location>
        <begin position="34"/>
        <end position="160"/>
    </location>
</feature>
<reference evidence="3 4" key="1">
    <citation type="submission" date="2015-08" db="EMBL/GenBank/DDBJ databases">
        <authorList>
            <person name="Babu N.S."/>
            <person name="Beckwith C.J."/>
            <person name="Beseler K.G."/>
            <person name="Brison A."/>
            <person name="Carone J.V."/>
            <person name="Caskin T.P."/>
            <person name="Diamond M."/>
            <person name="Durham M.E."/>
            <person name="Foxe J.M."/>
            <person name="Go M."/>
            <person name="Henderson B.A."/>
            <person name="Jones I.B."/>
            <person name="McGettigan J.A."/>
            <person name="Micheletti S.J."/>
            <person name="Nasrallah M.E."/>
            <person name="Ortiz D."/>
            <person name="Piller C.R."/>
            <person name="Privatt S.R."/>
            <person name="Schneider S.L."/>
            <person name="Sharp S."/>
            <person name="Smith T.C."/>
            <person name="Stanton J.D."/>
            <person name="Ullery H.E."/>
            <person name="Wilson R.J."/>
            <person name="Serrano M.G."/>
            <person name="Buck G."/>
            <person name="Lee V."/>
            <person name="Wang Y."/>
            <person name="Carvalho R."/>
            <person name="Voegtly L."/>
            <person name="Shi R."/>
            <person name="Duckworth R."/>
            <person name="Johnson A."/>
            <person name="Loviza R."/>
            <person name="Walstead R."/>
            <person name="Shah Z."/>
            <person name="Kiflezghi M."/>
            <person name="Wade K."/>
            <person name="Ball S.L."/>
            <person name="Bradley K.W."/>
            <person name="Asai D.J."/>
            <person name="Bowman C.A."/>
            <person name="Russell D.A."/>
            <person name="Pope W.H."/>
            <person name="Jacobs-Sera D."/>
            <person name="Hendrix R.W."/>
            <person name="Hatfull G.F."/>
        </authorList>
    </citation>
    <scope>NUCLEOTIDE SEQUENCE [LARGE SCALE GENOMIC DNA]</scope>
    <source>
        <strain evidence="3 4">DSM 27648</strain>
    </source>
</reference>
<dbReference type="Gene3D" id="3.30.830.10">
    <property type="entry name" value="Metalloenzyme, LuxS/M16 peptidase-like"/>
    <property type="match status" value="2"/>
</dbReference>
<dbReference type="GO" id="GO:0008233">
    <property type="term" value="F:peptidase activity"/>
    <property type="evidence" value="ECO:0007669"/>
    <property type="project" value="UniProtKB-KW"/>
</dbReference>
<dbReference type="InterPro" id="IPR011249">
    <property type="entry name" value="Metalloenz_LuxS/M16"/>
</dbReference>
<dbReference type="EMBL" id="CP012333">
    <property type="protein sequence ID" value="AKV02556.1"/>
    <property type="molecule type" value="Genomic_DNA"/>
</dbReference>
<dbReference type="OrthoDB" id="9811314at2"/>
<keyword evidence="4" id="KW-1185">Reference proteome</keyword>
<dbReference type="InterPro" id="IPR007863">
    <property type="entry name" value="Peptidase_M16_C"/>
</dbReference>
<keyword evidence="3" id="KW-0378">Hydrolase</keyword>
<evidence type="ECO:0000259" key="2">
    <source>
        <dbReference type="Pfam" id="PF05193"/>
    </source>
</evidence>
<dbReference type="GO" id="GO:0006508">
    <property type="term" value="P:proteolysis"/>
    <property type="evidence" value="ECO:0007669"/>
    <property type="project" value="UniProtKB-KW"/>
</dbReference>
<keyword evidence="3" id="KW-0645">Protease</keyword>
<dbReference type="SUPFAM" id="SSF63411">
    <property type="entry name" value="LuxS/MPP-like metallohydrolase"/>
    <property type="match status" value="2"/>
</dbReference>
<evidence type="ECO:0000313" key="3">
    <source>
        <dbReference type="EMBL" id="AKV02556.1"/>
    </source>
</evidence>
<organism evidence="3 4">
    <name type="scientific">Labilithrix luteola</name>
    <dbReference type="NCBI Taxonomy" id="1391654"/>
    <lineage>
        <taxon>Bacteria</taxon>
        <taxon>Pseudomonadati</taxon>
        <taxon>Myxococcota</taxon>
        <taxon>Polyangia</taxon>
        <taxon>Polyangiales</taxon>
        <taxon>Labilitrichaceae</taxon>
        <taxon>Labilithrix</taxon>
    </lineage>
</organism>
<dbReference type="InterPro" id="IPR011765">
    <property type="entry name" value="Pept_M16_N"/>
</dbReference>